<keyword evidence="4 7" id="KW-1133">Transmembrane helix</keyword>
<protein>
    <recommendedName>
        <fullName evidence="6">Transporter</fullName>
    </recommendedName>
</protein>
<feature type="transmembrane region" description="Helical" evidence="7">
    <location>
        <begin position="387"/>
        <end position="411"/>
    </location>
</feature>
<dbReference type="InterPro" id="IPR000175">
    <property type="entry name" value="Na/ntran_symport"/>
</dbReference>
<proteinExistence type="inferred from homology"/>
<feature type="transmembrane region" description="Helical" evidence="7">
    <location>
        <begin position="42"/>
        <end position="64"/>
    </location>
</feature>
<feature type="transmembrane region" description="Helical" evidence="7">
    <location>
        <begin position="144"/>
        <end position="163"/>
    </location>
</feature>
<feature type="transmembrane region" description="Helical" evidence="7">
    <location>
        <begin position="175"/>
        <end position="195"/>
    </location>
</feature>
<feature type="transmembrane region" description="Helical" evidence="7">
    <location>
        <begin position="215"/>
        <end position="237"/>
    </location>
</feature>
<dbReference type="NCBIfam" id="NF037979">
    <property type="entry name" value="Na_transp"/>
    <property type="match status" value="1"/>
</dbReference>
<evidence type="ECO:0000256" key="3">
    <source>
        <dbReference type="ARBA" id="ARBA00022692"/>
    </source>
</evidence>
<dbReference type="InterPro" id="IPR037272">
    <property type="entry name" value="SNS_sf"/>
</dbReference>
<sequence>MSRENFRSRLGFILVSAGCAIGIGNVWKFPYVTGANGGGVFVLFYILSLIIMGVPILTMELAVGRASRKSAVEGYRALEPKGSRWHVHGWLGIIGCCLLMMFYTTVAGWMLGYCVKFAAGTFNGMTPADVDAVWTNMLANPGEMTLWMALIVLAGFAVCSFGLQKGLERISKWMMICLLALIVILAVNSLTLEGAMEGVKFYLLPDFERAAEVGIGNVIVAAMNQSFFTLSLGIAAMEIFGSYMSDANRLPGEAVRICCLDTFVALMSGMIIFPACSSFGIEASSGPPLIFLTLPRVFVSMAGGRVWGALFFLFLTFASFTTIIAVFENIMACCMDTFGWSRRKATILGCVFMLLASMPCLLGYNLWYFELTLPNGVTGQVQDVEDFLVSNLLLPIGSLIYLLFCVSKWGWGFDRYLAEANKGTGLGMSPKLKRYFQFVLPLLILVILLVGLATWFWRILVCAVVVLFVWFMARRGAAKASR</sequence>
<comment type="caution">
    <text evidence="8">The sequence shown here is derived from an EMBL/GenBank/DDBJ whole genome shotgun (WGS) entry which is preliminary data.</text>
</comment>
<dbReference type="PRINTS" id="PR00176">
    <property type="entry name" value="NANEUSMPORT"/>
</dbReference>
<organism evidence="8 9">
    <name type="scientific">Oscillibacter valericigenes</name>
    <dbReference type="NCBI Taxonomy" id="351091"/>
    <lineage>
        <taxon>Bacteria</taxon>
        <taxon>Bacillati</taxon>
        <taxon>Bacillota</taxon>
        <taxon>Clostridia</taxon>
        <taxon>Eubacteriales</taxon>
        <taxon>Oscillospiraceae</taxon>
        <taxon>Oscillibacter</taxon>
    </lineage>
</organism>
<evidence type="ECO:0000256" key="1">
    <source>
        <dbReference type="ARBA" id="ARBA00004141"/>
    </source>
</evidence>
<dbReference type="PANTHER" id="PTHR42948">
    <property type="entry name" value="TRANSPORTER"/>
    <property type="match status" value="1"/>
</dbReference>
<feature type="transmembrane region" description="Helical" evidence="7">
    <location>
        <begin position="347"/>
        <end position="367"/>
    </location>
</feature>
<feature type="transmembrane region" description="Helical" evidence="7">
    <location>
        <begin position="455"/>
        <end position="473"/>
    </location>
</feature>
<feature type="transmembrane region" description="Helical" evidence="7">
    <location>
        <begin position="432"/>
        <end position="449"/>
    </location>
</feature>
<dbReference type="RefSeq" id="WP_204803358.1">
    <property type="nucleotide sequence ID" value="NZ_JACSNX010000005.1"/>
</dbReference>
<keyword evidence="5 7" id="KW-0472">Membrane</keyword>
<dbReference type="CDD" id="cd10336">
    <property type="entry name" value="SLC6sbd_Tyt1-Like"/>
    <property type="match status" value="1"/>
</dbReference>
<name>A0ABS2FV08_9FIRM</name>
<feature type="transmembrane region" description="Helical" evidence="7">
    <location>
        <begin position="85"/>
        <end position="103"/>
    </location>
</feature>
<dbReference type="InterPro" id="IPR047218">
    <property type="entry name" value="YocR/YhdH-like"/>
</dbReference>
<keyword evidence="2 6" id="KW-0813">Transport</keyword>
<keyword evidence="3 6" id="KW-0812">Transmembrane</keyword>
<dbReference type="EMBL" id="JACSNX010000005">
    <property type="protein sequence ID" value="MBM6850886.1"/>
    <property type="molecule type" value="Genomic_DNA"/>
</dbReference>
<comment type="similarity">
    <text evidence="6">Belongs to the sodium:neurotransmitter symporter (SNF) (TC 2.A.22) family.</text>
</comment>
<dbReference type="PROSITE" id="PS50267">
    <property type="entry name" value="NA_NEUROTRAN_SYMP_3"/>
    <property type="match status" value="1"/>
</dbReference>
<evidence type="ECO:0000256" key="7">
    <source>
        <dbReference type="SAM" id="Phobius"/>
    </source>
</evidence>
<evidence type="ECO:0000313" key="9">
    <source>
        <dbReference type="Proteomes" id="UP000719500"/>
    </source>
</evidence>
<evidence type="ECO:0000256" key="2">
    <source>
        <dbReference type="ARBA" id="ARBA00022448"/>
    </source>
</evidence>
<evidence type="ECO:0000256" key="4">
    <source>
        <dbReference type="ARBA" id="ARBA00022989"/>
    </source>
</evidence>
<comment type="subcellular location">
    <subcellularLocation>
        <location evidence="1">Membrane</location>
        <topology evidence="1">Multi-pass membrane protein</topology>
    </subcellularLocation>
</comment>
<dbReference type="PROSITE" id="PS00610">
    <property type="entry name" value="NA_NEUROTRAN_SYMP_1"/>
    <property type="match status" value="1"/>
</dbReference>
<evidence type="ECO:0000313" key="8">
    <source>
        <dbReference type="EMBL" id="MBM6850886.1"/>
    </source>
</evidence>
<evidence type="ECO:0000256" key="6">
    <source>
        <dbReference type="RuleBase" id="RU003732"/>
    </source>
</evidence>
<dbReference type="Pfam" id="PF00209">
    <property type="entry name" value="SNF"/>
    <property type="match status" value="2"/>
</dbReference>
<keyword evidence="9" id="KW-1185">Reference proteome</keyword>
<dbReference type="SUPFAM" id="SSF161070">
    <property type="entry name" value="SNF-like"/>
    <property type="match status" value="1"/>
</dbReference>
<evidence type="ECO:0000256" key="5">
    <source>
        <dbReference type="ARBA" id="ARBA00023136"/>
    </source>
</evidence>
<keyword evidence="6" id="KW-0769">Symport</keyword>
<accession>A0ABS2FV08</accession>
<feature type="transmembrane region" description="Helical" evidence="7">
    <location>
        <begin position="306"/>
        <end position="327"/>
    </location>
</feature>
<feature type="transmembrane region" description="Helical" evidence="7">
    <location>
        <begin position="12"/>
        <end position="30"/>
    </location>
</feature>
<reference evidence="8 9" key="1">
    <citation type="journal article" date="2021" name="Sci. Rep.">
        <title>The distribution of antibiotic resistance genes in chicken gut microbiota commensals.</title>
        <authorList>
            <person name="Juricova H."/>
            <person name="Matiasovicova J."/>
            <person name="Kubasova T."/>
            <person name="Cejkova D."/>
            <person name="Rychlik I."/>
        </authorList>
    </citation>
    <scope>NUCLEOTIDE SEQUENCE [LARGE SCALE GENOMIC DNA]</scope>
    <source>
        <strain evidence="8 9">An411</strain>
    </source>
</reference>
<gene>
    <name evidence="8" type="ORF">H9X91_05470</name>
</gene>
<dbReference type="PANTHER" id="PTHR42948:SF1">
    <property type="entry name" value="TRANSPORTER"/>
    <property type="match status" value="1"/>
</dbReference>
<dbReference type="Proteomes" id="UP000719500">
    <property type="component" value="Unassembled WGS sequence"/>
</dbReference>
<feature type="transmembrane region" description="Helical" evidence="7">
    <location>
        <begin position="258"/>
        <end position="281"/>
    </location>
</feature>